<organism evidence="13 14">
    <name type="scientific">Glutinoglossum americanum</name>
    <dbReference type="NCBI Taxonomy" id="1670608"/>
    <lineage>
        <taxon>Eukaryota</taxon>
        <taxon>Fungi</taxon>
        <taxon>Dikarya</taxon>
        <taxon>Ascomycota</taxon>
        <taxon>Pezizomycotina</taxon>
        <taxon>Geoglossomycetes</taxon>
        <taxon>Geoglossales</taxon>
        <taxon>Geoglossaceae</taxon>
        <taxon>Glutinoglossum</taxon>
    </lineage>
</organism>
<reference evidence="13" key="1">
    <citation type="submission" date="2021-03" db="EMBL/GenBank/DDBJ databases">
        <title>Comparative genomics and phylogenomic investigation of the class Geoglossomycetes provide insights into ecological specialization and systematics.</title>
        <authorList>
            <person name="Melie T."/>
            <person name="Pirro S."/>
            <person name="Miller A.N."/>
            <person name="Quandt A."/>
        </authorList>
    </citation>
    <scope>NUCLEOTIDE SEQUENCE</scope>
    <source>
        <strain evidence="13">GBOQ0MN5Z8</strain>
    </source>
</reference>
<evidence type="ECO:0000256" key="1">
    <source>
        <dbReference type="ARBA" id="ARBA00004006"/>
    </source>
</evidence>
<evidence type="ECO:0000256" key="2">
    <source>
        <dbReference type="ARBA" id="ARBA00005156"/>
    </source>
</evidence>
<dbReference type="EC" id="2.1.1.314" evidence="4"/>
<evidence type="ECO:0000256" key="6">
    <source>
        <dbReference type="ARBA" id="ARBA00022679"/>
    </source>
</evidence>
<dbReference type="PANTHER" id="PTHR10882:SF0">
    <property type="entry name" value="DIPHTHINE METHYL ESTER SYNTHASE"/>
    <property type="match status" value="1"/>
</dbReference>
<feature type="binding site" evidence="11">
    <location>
        <position position="95"/>
    </location>
    <ligand>
        <name>S-adenosyl-L-methionine</name>
        <dbReference type="ChEBI" id="CHEBI:59789"/>
    </ligand>
</feature>
<evidence type="ECO:0000256" key="5">
    <source>
        <dbReference type="ARBA" id="ARBA00022603"/>
    </source>
</evidence>
<dbReference type="PIRSF" id="PIRSF036432">
    <property type="entry name" value="Diphthine_synth"/>
    <property type="match status" value="1"/>
</dbReference>
<comment type="similarity">
    <text evidence="3">Belongs to the diphthine synthase family.</text>
</comment>
<dbReference type="PANTHER" id="PTHR10882">
    <property type="entry name" value="DIPHTHINE SYNTHASE"/>
    <property type="match status" value="1"/>
</dbReference>
<dbReference type="InterPro" id="IPR035996">
    <property type="entry name" value="4pyrrol_Methylase_sf"/>
</dbReference>
<accession>A0A9P8HZU4</accession>
<comment type="function">
    <text evidence="1">S-adenosyl-L-methionine-dependent methyltransferase that catalyzes four methylations of the modified target histidine residue in translation elongation factor 2 (EF-2), to form an intermediate called diphthine methyl ester. The four successive methylation reactions represent the second step of diphthamide biosynthesis.</text>
</comment>
<evidence type="ECO:0000313" key="13">
    <source>
        <dbReference type="EMBL" id="KAH0534123.1"/>
    </source>
</evidence>
<comment type="caution">
    <text evidence="13">The sequence shown here is derived from an EMBL/GenBank/DDBJ whole genome shotgun (WGS) entry which is preliminary data.</text>
</comment>
<evidence type="ECO:0000256" key="10">
    <source>
        <dbReference type="ARBA" id="ARBA00081951"/>
    </source>
</evidence>
<proteinExistence type="inferred from homology"/>
<keyword evidence="5" id="KW-0489">Methyltransferase</keyword>
<dbReference type="HAMAP" id="MF_01084">
    <property type="entry name" value="Diphthine_synth"/>
    <property type="match status" value="1"/>
</dbReference>
<feature type="binding site" evidence="11">
    <location>
        <position position="98"/>
    </location>
    <ligand>
        <name>S-adenosyl-L-methionine</name>
        <dbReference type="ChEBI" id="CHEBI:59789"/>
    </ligand>
</feature>
<dbReference type="InterPro" id="IPR000878">
    <property type="entry name" value="4pyrrol_Mease"/>
</dbReference>
<evidence type="ECO:0000313" key="14">
    <source>
        <dbReference type="Proteomes" id="UP000698800"/>
    </source>
</evidence>
<evidence type="ECO:0000256" key="8">
    <source>
        <dbReference type="ARBA" id="ARBA00048752"/>
    </source>
</evidence>
<dbReference type="Gene3D" id="3.40.1010.10">
    <property type="entry name" value="Cobalt-precorrin-4 Transmethylase, Domain 1"/>
    <property type="match status" value="1"/>
</dbReference>
<comment type="catalytic activity">
    <reaction evidence="8">
        <text>2-[(3S)-amino-3-carboxypropyl]-L-histidyl-[translation elongation factor 2] + 4 S-adenosyl-L-methionine = diphthine methyl ester-[translation elongation factor 2] + 4 S-adenosyl-L-homocysteine + 3 H(+)</text>
        <dbReference type="Rhea" id="RHEA:42652"/>
        <dbReference type="Rhea" id="RHEA-COMP:9749"/>
        <dbReference type="Rhea" id="RHEA-COMP:10173"/>
        <dbReference type="ChEBI" id="CHEBI:15378"/>
        <dbReference type="ChEBI" id="CHEBI:57856"/>
        <dbReference type="ChEBI" id="CHEBI:59789"/>
        <dbReference type="ChEBI" id="CHEBI:73995"/>
        <dbReference type="ChEBI" id="CHEBI:79005"/>
        <dbReference type="EC" id="2.1.1.314"/>
    </reaction>
</comment>
<evidence type="ECO:0000259" key="12">
    <source>
        <dbReference type="Pfam" id="PF00590"/>
    </source>
</evidence>
<evidence type="ECO:0000256" key="11">
    <source>
        <dbReference type="PIRSR" id="PIRSR036432-1"/>
    </source>
</evidence>
<feature type="domain" description="Tetrapyrrole methylase" evidence="12">
    <location>
        <begin position="1"/>
        <end position="247"/>
    </location>
</feature>
<evidence type="ECO:0000256" key="9">
    <source>
        <dbReference type="ARBA" id="ARBA00072033"/>
    </source>
</evidence>
<gene>
    <name evidence="13" type="primary">DPH5</name>
    <name evidence="13" type="ORF">FGG08_007281</name>
</gene>
<dbReference type="GO" id="GO:0032259">
    <property type="term" value="P:methylation"/>
    <property type="evidence" value="ECO:0007669"/>
    <property type="project" value="UniProtKB-KW"/>
</dbReference>
<feature type="binding site" evidence="11">
    <location>
        <begin position="123"/>
        <end position="124"/>
    </location>
    <ligand>
        <name>S-adenosyl-L-methionine</name>
        <dbReference type="ChEBI" id="CHEBI:59789"/>
    </ligand>
</feature>
<feature type="binding site" evidence="11">
    <location>
        <position position="174"/>
    </location>
    <ligand>
        <name>S-adenosyl-L-methionine</name>
        <dbReference type="ChEBI" id="CHEBI:59789"/>
    </ligand>
</feature>
<protein>
    <recommendedName>
        <fullName evidence="9">Diphthine methyl ester synthase</fullName>
        <ecNumber evidence="4">2.1.1.314</ecNumber>
    </recommendedName>
    <alternativeName>
        <fullName evidence="10">Diphthamide biosynthesis methyltransferase</fullName>
    </alternativeName>
</protein>
<evidence type="ECO:0000256" key="4">
    <source>
        <dbReference type="ARBA" id="ARBA00011927"/>
    </source>
</evidence>
<dbReference type="SUPFAM" id="SSF53790">
    <property type="entry name" value="Tetrapyrrole methylase"/>
    <property type="match status" value="1"/>
</dbReference>
<dbReference type="CDD" id="cd11647">
    <property type="entry name" value="DHP5_DphB"/>
    <property type="match status" value="1"/>
</dbReference>
<dbReference type="InterPro" id="IPR014776">
    <property type="entry name" value="4pyrrole_Mease_sub2"/>
</dbReference>
<dbReference type="EMBL" id="JAGHQL010000270">
    <property type="protein sequence ID" value="KAH0534123.1"/>
    <property type="molecule type" value="Genomic_DNA"/>
</dbReference>
<feature type="binding site" evidence="11">
    <location>
        <position position="9"/>
    </location>
    <ligand>
        <name>S-adenosyl-L-methionine</name>
        <dbReference type="ChEBI" id="CHEBI:59789"/>
    </ligand>
</feature>
<comment type="pathway">
    <text evidence="2">Protein modification; peptidyl-diphthamide biosynthesis.</text>
</comment>
<dbReference type="InterPro" id="IPR004551">
    <property type="entry name" value="Dphthn_synthase"/>
</dbReference>
<keyword evidence="6" id="KW-0808">Transferase</keyword>
<dbReference type="GO" id="GO:0141133">
    <property type="term" value="F:diphthine methyl ester synthase activity"/>
    <property type="evidence" value="ECO:0007669"/>
    <property type="project" value="UniProtKB-EC"/>
</dbReference>
<dbReference type="FunFam" id="3.40.1010.10:FF:000004">
    <property type="entry name" value="Putative diphthine synthase"/>
    <property type="match status" value="1"/>
</dbReference>
<feature type="binding site" evidence="11">
    <location>
        <position position="257"/>
    </location>
    <ligand>
        <name>S-adenosyl-L-methionine</name>
        <dbReference type="ChEBI" id="CHEBI:59789"/>
    </ligand>
</feature>
<dbReference type="InterPro" id="IPR014777">
    <property type="entry name" value="4pyrrole_Mease_sub1"/>
</dbReference>
<dbReference type="NCBIfam" id="TIGR00522">
    <property type="entry name" value="dph5"/>
    <property type="match status" value="1"/>
</dbReference>
<dbReference type="Gene3D" id="3.30.950.10">
    <property type="entry name" value="Methyltransferase, Cobalt-precorrin-4 Transmethylase, Domain 2"/>
    <property type="match status" value="1"/>
</dbReference>
<evidence type="ECO:0000256" key="3">
    <source>
        <dbReference type="ARBA" id="ARBA00006729"/>
    </source>
</evidence>
<name>A0A9P8HZU4_9PEZI</name>
<dbReference type="OrthoDB" id="2516at2759"/>
<dbReference type="AlphaFoldDB" id="A0A9P8HZU4"/>
<keyword evidence="7 11" id="KW-0949">S-adenosyl-L-methionine</keyword>
<evidence type="ECO:0000256" key="7">
    <source>
        <dbReference type="ARBA" id="ARBA00022691"/>
    </source>
</evidence>
<sequence length="296" mass="32901">MLYLIGLGLADETDITVKGLEVVKKAERVYLEAYTSVLLVDKEKLVSILLQLPAIQEVFYGRDVIVADREAVESFSDDILAGADKLDVAFLVVGDPFGATTHTDLVLRARTLKIPTKTIPNASILSAIGATGLQLYNFGQTVSMVFFTDTWKPSSFYDRIAENQRIGLHTLVLLDIKVKEQSLENLARGRRVFEPPRYMTAAQCAQQMLETESSRKESVYSPDSLAVGVARIGADDQKMVAGTLRQLCSADLGPPLHSLVLLGRRTHDMEREFIAEFAVDLQVFNEVWSRDYKGKQ</sequence>
<dbReference type="GO" id="GO:0017183">
    <property type="term" value="P:protein histidyl modification to diphthamide"/>
    <property type="evidence" value="ECO:0007669"/>
    <property type="project" value="InterPro"/>
</dbReference>
<dbReference type="Proteomes" id="UP000698800">
    <property type="component" value="Unassembled WGS sequence"/>
</dbReference>
<dbReference type="Pfam" id="PF00590">
    <property type="entry name" value="TP_methylase"/>
    <property type="match status" value="1"/>
</dbReference>
<dbReference type="FunFam" id="3.30.950.10:FF:000004">
    <property type="entry name" value="Diphthine synthase putative"/>
    <property type="match status" value="1"/>
</dbReference>
<keyword evidence="14" id="KW-1185">Reference proteome</keyword>